<sequence>MFQHILTFANPQDVCINEYDEANGWLRATWRGFVNNQDATKGASKTLEVMEITHAPCLLNDNSQIVGPWFDSVEWLERVWVPQAAKLGLRYIAHVMPPDANADITTVAIRHPDQIPFELQIFRQVAEAEEWLHTCQER</sequence>
<dbReference type="EMBL" id="BMHT01000009">
    <property type="protein sequence ID" value="GGF25712.1"/>
    <property type="molecule type" value="Genomic_DNA"/>
</dbReference>
<proteinExistence type="predicted"/>
<gene>
    <name evidence="1" type="ORF">GCM10011383_41590</name>
</gene>
<reference evidence="2" key="1">
    <citation type="journal article" date="2019" name="Int. J. Syst. Evol. Microbiol.">
        <title>The Global Catalogue of Microorganisms (GCM) 10K type strain sequencing project: providing services to taxonomists for standard genome sequencing and annotation.</title>
        <authorList>
            <consortium name="The Broad Institute Genomics Platform"/>
            <consortium name="The Broad Institute Genome Sequencing Center for Infectious Disease"/>
            <person name="Wu L."/>
            <person name="Ma J."/>
        </authorList>
    </citation>
    <scope>NUCLEOTIDE SEQUENCE [LARGE SCALE GENOMIC DNA]</scope>
    <source>
        <strain evidence="2">CGMCC 1.15197</strain>
    </source>
</reference>
<evidence type="ECO:0000313" key="2">
    <source>
        <dbReference type="Proteomes" id="UP000632273"/>
    </source>
</evidence>
<evidence type="ECO:0008006" key="3">
    <source>
        <dbReference type="Google" id="ProtNLM"/>
    </source>
</evidence>
<evidence type="ECO:0000313" key="1">
    <source>
        <dbReference type="EMBL" id="GGF25712.1"/>
    </source>
</evidence>
<name>A0ABQ1URY3_9BACT</name>
<accession>A0ABQ1URY3</accession>
<dbReference type="Proteomes" id="UP000632273">
    <property type="component" value="Unassembled WGS sequence"/>
</dbReference>
<organism evidence="1 2">
    <name type="scientific">Hymenobacter cavernae</name>
    <dbReference type="NCBI Taxonomy" id="2044852"/>
    <lineage>
        <taxon>Bacteria</taxon>
        <taxon>Pseudomonadati</taxon>
        <taxon>Bacteroidota</taxon>
        <taxon>Cytophagia</taxon>
        <taxon>Cytophagales</taxon>
        <taxon>Hymenobacteraceae</taxon>
        <taxon>Hymenobacter</taxon>
    </lineage>
</organism>
<dbReference type="RefSeq" id="WP_188815983.1">
    <property type="nucleotide sequence ID" value="NZ_BMHT01000009.1"/>
</dbReference>
<protein>
    <recommendedName>
        <fullName evidence="3">STAS/SEC14 domain-containing protein</fullName>
    </recommendedName>
</protein>
<keyword evidence="2" id="KW-1185">Reference proteome</keyword>
<comment type="caution">
    <text evidence="1">The sequence shown here is derived from an EMBL/GenBank/DDBJ whole genome shotgun (WGS) entry which is preliminary data.</text>
</comment>